<dbReference type="Proteomes" id="UP001165289">
    <property type="component" value="Unassembled WGS sequence"/>
</dbReference>
<evidence type="ECO:0000259" key="5">
    <source>
        <dbReference type="PROSITE" id="PS50853"/>
    </source>
</evidence>
<evidence type="ECO:0000256" key="1">
    <source>
        <dbReference type="ARBA" id="ARBA00022737"/>
    </source>
</evidence>
<dbReference type="CDD" id="cd00063">
    <property type="entry name" value="FN3"/>
    <property type="match status" value="2"/>
</dbReference>
<accession>A0AAV7KJE1</accession>
<dbReference type="PANTHER" id="PTHR24051:SF9">
    <property type="entry name" value="FIBRONECTIN TYPE-III DOMAIN-CONTAINING PROTEIN"/>
    <property type="match status" value="1"/>
</dbReference>
<dbReference type="InterPro" id="IPR003961">
    <property type="entry name" value="FN3_dom"/>
</dbReference>
<keyword evidence="7" id="KW-1185">Reference proteome</keyword>
<dbReference type="InterPro" id="IPR036116">
    <property type="entry name" value="FN3_sf"/>
</dbReference>
<dbReference type="InterPro" id="IPR013783">
    <property type="entry name" value="Ig-like_fold"/>
</dbReference>
<keyword evidence="4" id="KW-0812">Transmembrane</keyword>
<feature type="domain" description="Fibronectin type-III" evidence="5">
    <location>
        <begin position="217"/>
        <end position="312"/>
    </location>
</feature>
<dbReference type="Gene3D" id="2.60.40.10">
    <property type="entry name" value="Immunoglobulins"/>
    <property type="match status" value="2"/>
</dbReference>
<name>A0AAV7KJE1_9METZ</name>
<dbReference type="PANTHER" id="PTHR24051">
    <property type="entry name" value="SUSHI DOMAIN-CONTAINING PROTEIN 1"/>
    <property type="match status" value="1"/>
</dbReference>
<evidence type="ECO:0000256" key="3">
    <source>
        <dbReference type="SAM" id="MobiDB-lite"/>
    </source>
</evidence>
<feature type="region of interest" description="Disordered" evidence="3">
    <location>
        <begin position="313"/>
        <end position="332"/>
    </location>
</feature>
<organism evidence="6 7">
    <name type="scientific">Oopsacas minuta</name>
    <dbReference type="NCBI Taxonomy" id="111878"/>
    <lineage>
        <taxon>Eukaryota</taxon>
        <taxon>Metazoa</taxon>
        <taxon>Porifera</taxon>
        <taxon>Hexactinellida</taxon>
        <taxon>Hexasterophora</taxon>
        <taxon>Lyssacinosida</taxon>
        <taxon>Leucopsacidae</taxon>
        <taxon>Oopsacas</taxon>
    </lineage>
</organism>
<dbReference type="AlphaFoldDB" id="A0AAV7KJE1"/>
<dbReference type="SUPFAM" id="SSF49265">
    <property type="entry name" value="Fibronectin type III"/>
    <property type="match status" value="2"/>
</dbReference>
<comment type="caution">
    <text evidence="6">The sequence shown here is derived from an EMBL/GenBank/DDBJ whole genome shotgun (WGS) entry which is preliminary data.</text>
</comment>
<dbReference type="SMART" id="SM00060">
    <property type="entry name" value="FN3"/>
    <property type="match status" value="3"/>
</dbReference>
<dbReference type="InterPro" id="IPR051622">
    <property type="entry name" value="R-tyr_protein_phosphatases"/>
</dbReference>
<dbReference type="PROSITE" id="PS50853">
    <property type="entry name" value="FN3"/>
    <property type="match status" value="1"/>
</dbReference>
<reference evidence="6 7" key="1">
    <citation type="journal article" date="2023" name="BMC Biol.">
        <title>The compact genome of the sponge Oopsacas minuta (Hexactinellida) is lacking key metazoan core genes.</title>
        <authorList>
            <person name="Santini S."/>
            <person name="Schenkelaars Q."/>
            <person name="Jourda C."/>
            <person name="Duchesne M."/>
            <person name="Belahbib H."/>
            <person name="Rocher C."/>
            <person name="Selva M."/>
            <person name="Riesgo A."/>
            <person name="Vervoort M."/>
            <person name="Leys S.P."/>
            <person name="Kodjabachian L."/>
            <person name="Le Bivic A."/>
            <person name="Borchiellini C."/>
            <person name="Claverie J.M."/>
            <person name="Renard E."/>
        </authorList>
    </citation>
    <scope>NUCLEOTIDE SEQUENCE [LARGE SCALE GENOMIC DNA]</scope>
    <source>
        <strain evidence="6">SPO-2</strain>
    </source>
</reference>
<sequence length="585" mass="64575">MKHRAPIEIEQNGIILSFIITFNATNTELSVDDRIIYLDDSTYPIPSNVLYAKAFTGLEEGVLYNITVTAVSSIGAGLPSEDVIMVITPVVSPPNAIPFQVNETSVLSQTSASFTIILPDVSIEFLGGELTGFTITLQGFLTPGNVFLTQITRREITIISTTDIITVITGPGNEFMLTGLQPHFEYFVNVSANNLMGTTAAVQLQINPLDSDLPNSPPINIQSSTISSSAISYSWDKNLTTINVYLMSYNLYYAKIGQPDTLMEFPVNTLGPYTFILSNLYPNTNYSFALAVVNEIGEGPISNEIWETTFPTAPESTDRPLPVTPPPSTETGGRYELRIPSQGLFPTANIALIYIISDTNSPLVFTTLSIQQAYSLITSSILDVFSMTGISDIKIQAVLDNTYFSEDESYFLFLVGDNTETEINGNIYVNHPLQSDLTYELSYYILFYDENGQTSPAFATMGASANYFRAFKVNESGLTWKYTRATADPTCVACIVIPLIIFVIIIAVILVTIIFVWYWFIQRKTINSTVDNKSSPVEGIILTRIGNTTINKEEEHIYSNKNEEDKLDNLGEYYMDINGIGSIAV</sequence>
<evidence type="ECO:0000256" key="4">
    <source>
        <dbReference type="SAM" id="Phobius"/>
    </source>
</evidence>
<feature type="transmembrane region" description="Helical" evidence="4">
    <location>
        <begin position="495"/>
        <end position="520"/>
    </location>
</feature>
<protein>
    <recommendedName>
        <fullName evidence="5">Fibronectin type-III domain-containing protein</fullName>
    </recommendedName>
</protein>
<evidence type="ECO:0000313" key="6">
    <source>
        <dbReference type="EMBL" id="KAI6661304.1"/>
    </source>
</evidence>
<dbReference type="Pfam" id="PF00041">
    <property type="entry name" value="fn3"/>
    <property type="match status" value="1"/>
</dbReference>
<keyword evidence="4" id="KW-1133">Transmembrane helix</keyword>
<evidence type="ECO:0000313" key="7">
    <source>
        <dbReference type="Proteomes" id="UP001165289"/>
    </source>
</evidence>
<keyword evidence="4" id="KW-0472">Membrane</keyword>
<gene>
    <name evidence="6" type="ORF">LOD99_10029</name>
</gene>
<dbReference type="EMBL" id="JAKMXF010000015">
    <property type="protein sequence ID" value="KAI6661304.1"/>
    <property type="molecule type" value="Genomic_DNA"/>
</dbReference>
<keyword evidence="1" id="KW-0677">Repeat</keyword>
<evidence type="ECO:0000256" key="2">
    <source>
        <dbReference type="ARBA" id="ARBA00023157"/>
    </source>
</evidence>
<keyword evidence="2" id="KW-1015">Disulfide bond</keyword>
<proteinExistence type="predicted"/>